<keyword evidence="1" id="KW-0812">Transmembrane</keyword>
<accession>A0ABR7L6X7</accession>
<feature type="transmembrane region" description="Helical" evidence="1">
    <location>
        <begin position="96"/>
        <end position="128"/>
    </location>
</feature>
<evidence type="ECO:0000259" key="2">
    <source>
        <dbReference type="Pfam" id="PF08044"/>
    </source>
</evidence>
<evidence type="ECO:0000313" key="3">
    <source>
        <dbReference type="EMBL" id="MBC6448450.1"/>
    </source>
</evidence>
<dbReference type="InterPro" id="IPR012551">
    <property type="entry name" value="DUF1707_SHOCT-like"/>
</dbReference>
<protein>
    <submittedName>
        <fullName evidence="3">DUF1707 domain-containing protein</fullName>
    </submittedName>
</protein>
<gene>
    <name evidence="3" type="ORF">GPZ80_14850</name>
</gene>
<dbReference type="Pfam" id="PF08044">
    <property type="entry name" value="DUF1707"/>
    <property type="match status" value="1"/>
</dbReference>
<dbReference type="Proteomes" id="UP000734823">
    <property type="component" value="Unassembled WGS sequence"/>
</dbReference>
<evidence type="ECO:0000313" key="4">
    <source>
        <dbReference type="Proteomes" id="UP000734823"/>
    </source>
</evidence>
<reference evidence="3 4" key="1">
    <citation type="submission" date="2020-06" db="EMBL/GenBank/DDBJ databases">
        <title>Actinokineospora xiongansis sp. nov., isolated from soil of Baiyangdian.</title>
        <authorList>
            <person name="Zhang X."/>
        </authorList>
    </citation>
    <scope>NUCLEOTIDE SEQUENCE [LARGE SCALE GENOMIC DNA]</scope>
    <source>
        <strain evidence="3 4">HBU206404</strain>
    </source>
</reference>
<dbReference type="RefSeq" id="WP_187220926.1">
    <property type="nucleotide sequence ID" value="NZ_JABVED010000007.1"/>
</dbReference>
<feature type="domain" description="DUF1707" evidence="2">
    <location>
        <begin position="9"/>
        <end position="61"/>
    </location>
</feature>
<comment type="caution">
    <text evidence="3">The sequence shown here is derived from an EMBL/GenBank/DDBJ whole genome shotgun (WGS) entry which is preliminary data.</text>
</comment>
<keyword evidence="1" id="KW-0472">Membrane</keyword>
<evidence type="ECO:0000256" key="1">
    <source>
        <dbReference type="SAM" id="Phobius"/>
    </source>
</evidence>
<organism evidence="3 4">
    <name type="scientific">Actinokineospora xionganensis</name>
    <dbReference type="NCBI Taxonomy" id="2684470"/>
    <lineage>
        <taxon>Bacteria</taxon>
        <taxon>Bacillati</taxon>
        <taxon>Actinomycetota</taxon>
        <taxon>Actinomycetes</taxon>
        <taxon>Pseudonocardiales</taxon>
        <taxon>Pseudonocardiaceae</taxon>
        <taxon>Actinokineospora</taxon>
    </lineage>
</organism>
<keyword evidence="1" id="KW-1133">Transmembrane helix</keyword>
<name>A0ABR7L6X7_9PSEU</name>
<keyword evidence="4" id="KW-1185">Reference proteome</keyword>
<proteinExistence type="predicted"/>
<sequence length="145" mass="15924">MAHDPQPNMRIGDAEREDGLRALGEHMAAGRLTVDEYGDRSAKVATARTRGELLSLFTDLPDPRPRFLAPPPAFVAPMPPVPYLPSRPLGLRLSSALVPIAMIVGVVMAFRFGFFPLIALPIIVAVLVNRSNNDWRRRHLGRGGH</sequence>
<dbReference type="EMBL" id="JABVED010000007">
    <property type="protein sequence ID" value="MBC6448450.1"/>
    <property type="molecule type" value="Genomic_DNA"/>
</dbReference>